<evidence type="ECO:0000313" key="4">
    <source>
        <dbReference type="EMBL" id="CAB9507852.1"/>
    </source>
</evidence>
<proteinExistence type="inferred from homology"/>
<keyword evidence="5" id="KW-1185">Reference proteome</keyword>
<dbReference type="OrthoDB" id="10262068at2759"/>
<dbReference type="Gene3D" id="3.40.50.300">
    <property type="entry name" value="P-loop containing nucleotide triphosphate hydrolases"/>
    <property type="match status" value="1"/>
</dbReference>
<dbReference type="PANTHER" id="PTHR11783">
    <property type="entry name" value="SULFOTRANSFERASE SULT"/>
    <property type="match status" value="1"/>
</dbReference>
<comment type="caution">
    <text evidence="4">The sequence shown here is derived from an EMBL/GenBank/DDBJ whole genome shotgun (WGS) entry which is preliminary data.</text>
</comment>
<dbReference type="InterPro" id="IPR000863">
    <property type="entry name" value="Sulfotransferase_dom"/>
</dbReference>
<accession>A0A9N8HCK9</accession>
<sequence>MDDDLPPLPTLPITSQETLRKCRELPVGDKDIFIASFPKSGTTWMQNIVFQLVSASVHQDDNLPLDHISQYAPFFEIDAHWESSSSDGPPQMISKIRDAHKALGYRIFNTHLRWGMLPKGPGTRYIYVVRDGRDTLTSFYHHMSNQHPDDGGFQGDFEAFFQQFLDGTIAYGKWSHHLASWMPHCSTAANANANPQILLVRYEDLKQDRKQEIVRIAKFLQVDIDANNQAFMDRVLERTSFEWMREHQGLFHPISVRWKPGYNFIRKGSVGDHDSLFDEEHRKQFLDTVTKDLGGANHVPTWLHEYCFHK</sequence>
<dbReference type="SUPFAM" id="SSF52540">
    <property type="entry name" value="P-loop containing nucleoside triphosphate hydrolases"/>
    <property type="match status" value="1"/>
</dbReference>
<name>A0A9N8HCK9_9STRA</name>
<keyword evidence="2" id="KW-0808">Transferase</keyword>
<protein>
    <submittedName>
        <fullName evidence="4">Sulfotransferase family cytosolic 1B member 1</fullName>
    </submittedName>
</protein>
<evidence type="ECO:0000256" key="2">
    <source>
        <dbReference type="ARBA" id="ARBA00022679"/>
    </source>
</evidence>
<dbReference type="AlphaFoldDB" id="A0A9N8HCK9"/>
<feature type="domain" description="Sulfotransferase" evidence="3">
    <location>
        <begin position="29"/>
        <end position="293"/>
    </location>
</feature>
<dbReference type="GO" id="GO:0008146">
    <property type="term" value="F:sulfotransferase activity"/>
    <property type="evidence" value="ECO:0007669"/>
    <property type="project" value="InterPro"/>
</dbReference>
<organism evidence="4 5">
    <name type="scientific">Seminavis robusta</name>
    <dbReference type="NCBI Taxonomy" id="568900"/>
    <lineage>
        <taxon>Eukaryota</taxon>
        <taxon>Sar</taxon>
        <taxon>Stramenopiles</taxon>
        <taxon>Ochrophyta</taxon>
        <taxon>Bacillariophyta</taxon>
        <taxon>Bacillariophyceae</taxon>
        <taxon>Bacillariophycidae</taxon>
        <taxon>Naviculales</taxon>
        <taxon>Naviculaceae</taxon>
        <taxon>Seminavis</taxon>
    </lineage>
</organism>
<dbReference type="EMBL" id="CAICTM010000322">
    <property type="protein sequence ID" value="CAB9507852.1"/>
    <property type="molecule type" value="Genomic_DNA"/>
</dbReference>
<dbReference type="Pfam" id="PF00685">
    <property type="entry name" value="Sulfotransfer_1"/>
    <property type="match status" value="1"/>
</dbReference>
<gene>
    <name evidence="4" type="ORF">SEMRO_323_G117210.1</name>
</gene>
<reference evidence="4" key="1">
    <citation type="submission" date="2020-06" db="EMBL/GenBank/DDBJ databases">
        <authorList>
            <consortium name="Plant Systems Biology data submission"/>
        </authorList>
    </citation>
    <scope>NUCLEOTIDE SEQUENCE</scope>
    <source>
        <strain evidence="4">D6</strain>
    </source>
</reference>
<comment type="similarity">
    <text evidence="1">Belongs to the sulfotransferase 1 family.</text>
</comment>
<evidence type="ECO:0000313" key="5">
    <source>
        <dbReference type="Proteomes" id="UP001153069"/>
    </source>
</evidence>
<dbReference type="Proteomes" id="UP001153069">
    <property type="component" value="Unassembled WGS sequence"/>
</dbReference>
<evidence type="ECO:0000256" key="1">
    <source>
        <dbReference type="ARBA" id="ARBA00005771"/>
    </source>
</evidence>
<dbReference type="InterPro" id="IPR027417">
    <property type="entry name" value="P-loop_NTPase"/>
</dbReference>
<evidence type="ECO:0000259" key="3">
    <source>
        <dbReference type="Pfam" id="PF00685"/>
    </source>
</evidence>